<dbReference type="OrthoDB" id="5526453at2"/>
<evidence type="ECO:0000313" key="3">
    <source>
        <dbReference type="Proteomes" id="UP000190102"/>
    </source>
</evidence>
<dbReference type="Proteomes" id="UP000190102">
    <property type="component" value="Unassembled WGS sequence"/>
</dbReference>
<proteinExistence type="predicted"/>
<gene>
    <name evidence="2" type="ORF">SAMN02745119_03361</name>
</gene>
<feature type="signal peptide" evidence="1">
    <location>
        <begin position="1"/>
        <end position="19"/>
    </location>
</feature>
<keyword evidence="3" id="KW-1185">Reference proteome</keyword>
<dbReference type="AlphaFoldDB" id="A0A1T4S9S5"/>
<keyword evidence="1" id="KW-0732">Signal</keyword>
<feature type="chain" id="PRO_5013295588" evidence="1">
    <location>
        <begin position="20"/>
        <end position="235"/>
    </location>
</feature>
<sequence length="235" mass="26337">MRFLIFVFLLIASHSWALSTSLNIPTITVSTSGDAFWIAQDVYSHDGAQSAESGLIQDMQRSTIEFYIIGPVQVGYWWKVSSEYAWDRLNFYIDGVFQKSISGEVDWNQQIVNIPPGEHKLSWSYEKDNNLSFGLDRAWLDEITFSFSSDVSRISIAGNLFPSFAVAYTLAAPDSIMLLNDVDLQEDVTTTKDQTITLQGGYDRSFASRSEVNSIIQGVVTIEQGTIIFDGVTIR</sequence>
<name>A0A1T4S9S5_9BACT</name>
<protein>
    <submittedName>
        <fullName evidence="2">Uncharacterized protein</fullName>
    </submittedName>
</protein>
<evidence type="ECO:0000256" key="1">
    <source>
        <dbReference type="SAM" id="SignalP"/>
    </source>
</evidence>
<dbReference type="RefSeq" id="WP_078791601.1">
    <property type="nucleotide sequence ID" value="NZ_FUWR01000036.1"/>
</dbReference>
<dbReference type="STRING" id="115783.SAMN02745119_03361"/>
<dbReference type="EMBL" id="FUWR01000036">
    <property type="protein sequence ID" value="SKA25060.1"/>
    <property type="molecule type" value="Genomic_DNA"/>
</dbReference>
<accession>A0A1T4S9S5</accession>
<organism evidence="2 3">
    <name type="scientific">Trichlorobacter thiogenes</name>
    <dbReference type="NCBI Taxonomy" id="115783"/>
    <lineage>
        <taxon>Bacteria</taxon>
        <taxon>Pseudomonadati</taxon>
        <taxon>Thermodesulfobacteriota</taxon>
        <taxon>Desulfuromonadia</taxon>
        <taxon>Geobacterales</taxon>
        <taxon>Geobacteraceae</taxon>
        <taxon>Trichlorobacter</taxon>
    </lineage>
</organism>
<reference evidence="3" key="1">
    <citation type="submission" date="2017-02" db="EMBL/GenBank/DDBJ databases">
        <authorList>
            <person name="Varghese N."/>
            <person name="Submissions S."/>
        </authorList>
    </citation>
    <scope>NUCLEOTIDE SEQUENCE [LARGE SCALE GENOMIC DNA]</scope>
    <source>
        <strain evidence="3">ATCC BAA-34</strain>
    </source>
</reference>
<evidence type="ECO:0000313" key="2">
    <source>
        <dbReference type="EMBL" id="SKA25060.1"/>
    </source>
</evidence>